<dbReference type="PANTHER" id="PTHR15004">
    <property type="entry name" value="GLUTAMYL-TRNA(GLN) AMIDOTRANSFERASE SUBUNIT C, MITOCHONDRIAL"/>
    <property type="match status" value="1"/>
</dbReference>
<evidence type="ECO:0000259" key="2">
    <source>
        <dbReference type="Pfam" id="PF20978"/>
    </source>
</evidence>
<feature type="compositionally biased region" description="Polar residues" evidence="1">
    <location>
        <begin position="47"/>
        <end position="61"/>
    </location>
</feature>
<dbReference type="Pfam" id="PF20978">
    <property type="entry name" value="Gta3"/>
    <property type="match status" value="1"/>
</dbReference>
<feature type="domain" description="Glutamyl-tRNA amidotransferase complex subunit Gta3" evidence="2">
    <location>
        <begin position="94"/>
        <end position="151"/>
    </location>
</feature>
<proteinExistence type="predicted"/>
<dbReference type="InterPro" id="IPR036113">
    <property type="entry name" value="Asp/Glu-ADT_sf_sub_c"/>
</dbReference>
<keyword evidence="4" id="KW-1185">Reference proteome</keyword>
<accession>A0ABR2IHA8</accession>
<dbReference type="Proteomes" id="UP001390339">
    <property type="component" value="Unassembled WGS sequence"/>
</dbReference>
<dbReference type="EMBL" id="JAPCWZ010000005">
    <property type="protein sequence ID" value="KAK8862960.1"/>
    <property type="molecule type" value="Genomic_DNA"/>
</dbReference>
<evidence type="ECO:0000313" key="3">
    <source>
        <dbReference type="EMBL" id="KAK8862960.1"/>
    </source>
</evidence>
<protein>
    <submittedName>
        <fullName evidence="3">DUF726 domain protein</fullName>
    </submittedName>
</protein>
<dbReference type="InterPro" id="IPR003837">
    <property type="entry name" value="GatC"/>
</dbReference>
<dbReference type="SUPFAM" id="SSF141000">
    <property type="entry name" value="Glu-tRNAGln amidotransferase C subunit"/>
    <property type="match status" value="1"/>
</dbReference>
<gene>
    <name evidence="3" type="ORF">PGQ11_009195</name>
</gene>
<dbReference type="InterPro" id="IPR049545">
    <property type="entry name" value="Gta3_dom"/>
</dbReference>
<sequence length="235" mass="25847">MNSTICAQCRQALRQRLRAPRGVPSNRLTQSANSSSGIVSVAGPWLSQQRQNHTSGQSNSDPDIRSAFSKPAWSVRSLLPSQSSPSSTSTSAAKKTEDEITSKTLHHLLRLSALPPPATPEEEDALLTTLRTQLHFVRSIQSVDTTGVAPLAAIRDETARGRREQTIGLETLREALANEYVVGHSRRPRRRREEQEQLKKEGRRNEAEDWDALAGASETAGRYFVVRSGKGGEVQ</sequence>
<feature type="region of interest" description="Disordered" evidence="1">
    <location>
        <begin position="183"/>
        <end position="212"/>
    </location>
</feature>
<feature type="compositionally biased region" description="Low complexity" evidence="1">
    <location>
        <begin position="77"/>
        <end position="91"/>
    </location>
</feature>
<reference evidence="3 4" key="1">
    <citation type="journal article" date="2024" name="IMA Fungus">
        <title>Apiospora arundinis, a panoply of carbohydrate-active enzymes and secondary metabolites.</title>
        <authorList>
            <person name="Sorensen T."/>
            <person name="Petersen C."/>
            <person name="Muurmann A.T."/>
            <person name="Christiansen J.V."/>
            <person name="Brundto M.L."/>
            <person name="Overgaard C.K."/>
            <person name="Boysen A.T."/>
            <person name="Wollenberg R.D."/>
            <person name="Larsen T.O."/>
            <person name="Sorensen J.L."/>
            <person name="Nielsen K.L."/>
            <person name="Sondergaard T.E."/>
        </authorList>
    </citation>
    <scope>NUCLEOTIDE SEQUENCE [LARGE SCALE GENOMIC DNA]</scope>
    <source>
        <strain evidence="3 4">AAU 773</strain>
    </source>
</reference>
<organism evidence="3 4">
    <name type="scientific">Apiospora arundinis</name>
    <dbReference type="NCBI Taxonomy" id="335852"/>
    <lineage>
        <taxon>Eukaryota</taxon>
        <taxon>Fungi</taxon>
        <taxon>Dikarya</taxon>
        <taxon>Ascomycota</taxon>
        <taxon>Pezizomycotina</taxon>
        <taxon>Sordariomycetes</taxon>
        <taxon>Xylariomycetidae</taxon>
        <taxon>Amphisphaeriales</taxon>
        <taxon>Apiosporaceae</taxon>
        <taxon>Apiospora</taxon>
    </lineage>
</organism>
<feature type="compositionally biased region" description="Basic and acidic residues" evidence="1">
    <location>
        <begin position="191"/>
        <end position="207"/>
    </location>
</feature>
<comment type="caution">
    <text evidence="3">The sequence shown here is derived from an EMBL/GenBank/DDBJ whole genome shotgun (WGS) entry which is preliminary data.</text>
</comment>
<feature type="region of interest" description="Disordered" evidence="1">
    <location>
        <begin position="47"/>
        <end position="97"/>
    </location>
</feature>
<evidence type="ECO:0000256" key="1">
    <source>
        <dbReference type="SAM" id="MobiDB-lite"/>
    </source>
</evidence>
<name>A0ABR2IHA8_9PEZI</name>
<dbReference type="PANTHER" id="PTHR15004:SF0">
    <property type="entry name" value="GLUTAMYL-TRNA(GLN) AMIDOTRANSFERASE SUBUNIT C, MITOCHONDRIAL"/>
    <property type="match status" value="1"/>
</dbReference>
<evidence type="ECO:0000313" key="4">
    <source>
        <dbReference type="Proteomes" id="UP001390339"/>
    </source>
</evidence>